<dbReference type="InterPro" id="IPR012338">
    <property type="entry name" value="Beta-lactam/transpept-like"/>
</dbReference>
<dbReference type="InterPro" id="IPR050491">
    <property type="entry name" value="AmpC-like"/>
</dbReference>
<feature type="chain" id="PRO_5046061184" description="Beta-lactamase-related domain-containing protein" evidence="1">
    <location>
        <begin position="21"/>
        <end position="542"/>
    </location>
</feature>
<dbReference type="PANTHER" id="PTHR46825:SF9">
    <property type="entry name" value="BETA-LACTAMASE-RELATED DOMAIN-CONTAINING PROTEIN"/>
    <property type="match status" value="1"/>
</dbReference>
<dbReference type="InterPro" id="IPR023650">
    <property type="entry name" value="Beta-lactam_class-A_AS"/>
</dbReference>
<evidence type="ECO:0000313" key="3">
    <source>
        <dbReference type="EMBL" id="GAA4028009.1"/>
    </source>
</evidence>
<dbReference type="InterPro" id="IPR001466">
    <property type="entry name" value="Beta-lactam-related"/>
</dbReference>
<dbReference type="Gene3D" id="3.40.710.10">
    <property type="entry name" value="DD-peptidase/beta-lactamase superfamily"/>
    <property type="match status" value="1"/>
</dbReference>
<keyword evidence="4" id="KW-1185">Reference proteome</keyword>
<evidence type="ECO:0000259" key="2">
    <source>
        <dbReference type="Pfam" id="PF00144"/>
    </source>
</evidence>
<dbReference type="PANTHER" id="PTHR46825">
    <property type="entry name" value="D-ALANYL-D-ALANINE-CARBOXYPEPTIDASE/ENDOPEPTIDASE AMPH"/>
    <property type="match status" value="1"/>
</dbReference>
<organism evidence="3 4">
    <name type="scientific">Sphingomonas rosea</name>
    <dbReference type="NCBI Taxonomy" id="335605"/>
    <lineage>
        <taxon>Bacteria</taxon>
        <taxon>Pseudomonadati</taxon>
        <taxon>Pseudomonadota</taxon>
        <taxon>Alphaproteobacteria</taxon>
        <taxon>Sphingomonadales</taxon>
        <taxon>Sphingomonadaceae</taxon>
        <taxon>Sphingomonas</taxon>
    </lineage>
</organism>
<keyword evidence="1" id="KW-0732">Signal</keyword>
<sequence length="542" mass="56773">MRLSSSLAIVAVLAATPALAVPAGLSARANALLANEVGAENPGVAAVISDNGKVVWKGAAGRATVDGKTALRPDSLFRYASVSKQFTAALILRLVDEGRLSLDDNLGKLLAAETPAAWHAVTVRQLLNHTSGVPSYTSKPGWMVEANTARAYTTQGLIDVTRDQPLDFAPGTQFRYNNSGYVLLSAIAEKLTGKPWYVALRERITGPLGLTSIRCGCEPGPATVDGFTAGGAASQRIDMSVPSGAGALVGNAGDLAKWAAALHGGRILSPASYRAMITPQLPAGETARYGFGIGLGEVRGEPTIGHNGGIYGFQTETIYLPGRKLFVAVLGNSDSGPVDSGILARRLAAEAIGAPLPVMKAQASDLNALTPYLGIYRDSQGERRFLVRDGKLFTQRAGSGVNEVFAAGGNRYFYGPRSLSYFELSKGPDGTPRMTFYANGALKPDVATWSGPVPKDIALSPAQMDRLAGTYARGPAVMTIARSAAGLTAQLTGQTPFAIEATGPLEFQVPAVKALLTFEEADGKIVRVVLSQAGRTIPFERN</sequence>
<reference evidence="4" key="1">
    <citation type="journal article" date="2019" name="Int. J. Syst. Evol. Microbiol.">
        <title>The Global Catalogue of Microorganisms (GCM) 10K type strain sequencing project: providing services to taxonomists for standard genome sequencing and annotation.</title>
        <authorList>
            <consortium name="The Broad Institute Genomics Platform"/>
            <consortium name="The Broad Institute Genome Sequencing Center for Infectious Disease"/>
            <person name="Wu L."/>
            <person name="Ma J."/>
        </authorList>
    </citation>
    <scope>NUCLEOTIDE SEQUENCE [LARGE SCALE GENOMIC DNA]</scope>
    <source>
        <strain evidence="4">JCM 17564</strain>
    </source>
</reference>
<dbReference type="PROSITE" id="PS00146">
    <property type="entry name" value="BETA_LACTAMASE_A"/>
    <property type="match status" value="1"/>
</dbReference>
<comment type="caution">
    <text evidence="3">The sequence shown here is derived from an EMBL/GenBank/DDBJ whole genome shotgun (WGS) entry which is preliminary data.</text>
</comment>
<gene>
    <name evidence="3" type="ORF">GCM10022281_03470</name>
</gene>
<dbReference type="EMBL" id="BAABBR010000001">
    <property type="protein sequence ID" value="GAA4028009.1"/>
    <property type="molecule type" value="Genomic_DNA"/>
</dbReference>
<name>A0ABP7TLU1_9SPHN</name>
<feature type="domain" description="Beta-lactamase-related" evidence="2">
    <location>
        <begin position="40"/>
        <end position="348"/>
    </location>
</feature>
<evidence type="ECO:0000256" key="1">
    <source>
        <dbReference type="SAM" id="SignalP"/>
    </source>
</evidence>
<proteinExistence type="predicted"/>
<accession>A0ABP7TLU1</accession>
<dbReference type="SUPFAM" id="SSF56601">
    <property type="entry name" value="beta-lactamase/transpeptidase-like"/>
    <property type="match status" value="1"/>
</dbReference>
<protein>
    <recommendedName>
        <fullName evidence="2">Beta-lactamase-related domain-containing protein</fullName>
    </recommendedName>
</protein>
<dbReference type="Pfam" id="PF00144">
    <property type="entry name" value="Beta-lactamase"/>
    <property type="match status" value="1"/>
</dbReference>
<dbReference type="Proteomes" id="UP001424459">
    <property type="component" value="Unassembled WGS sequence"/>
</dbReference>
<evidence type="ECO:0000313" key="4">
    <source>
        <dbReference type="Proteomes" id="UP001424459"/>
    </source>
</evidence>
<dbReference type="RefSeq" id="WP_344695241.1">
    <property type="nucleotide sequence ID" value="NZ_BAABBR010000001.1"/>
</dbReference>
<feature type="signal peptide" evidence="1">
    <location>
        <begin position="1"/>
        <end position="20"/>
    </location>
</feature>